<dbReference type="EMBL" id="QZWG01000018">
    <property type="protein sequence ID" value="RZB51654.1"/>
    <property type="molecule type" value="Genomic_DNA"/>
</dbReference>
<dbReference type="EMBL" id="KN652614">
    <property type="protein sequence ID" value="KHN28531.1"/>
    <property type="molecule type" value="Genomic_DNA"/>
</dbReference>
<dbReference type="GO" id="GO:0005634">
    <property type="term" value="C:nucleus"/>
    <property type="evidence" value="ECO:0007669"/>
    <property type="project" value="UniProtKB-SubCell"/>
</dbReference>
<protein>
    <submittedName>
        <fullName evidence="8">Transcription factor PHYTOCHROME INTERACTING FACTOR-LIKE 13 isoform C</fullName>
    </submittedName>
    <submittedName>
        <fullName evidence="7">Transcription factor PIF5</fullName>
    </submittedName>
</protein>
<dbReference type="InterPro" id="IPR047265">
    <property type="entry name" value="PIF1-like_bHLH"/>
</dbReference>
<evidence type="ECO:0000313" key="8">
    <source>
        <dbReference type="EMBL" id="RZB51654.1"/>
    </source>
</evidence>
<dbReference type="InterPro" id="IPR044273">
    <property type="entry name" value="PIF3-like"/>
</dbReference>
<feature type="region of interest" description="Disordered" evidence="5">
    <location>
        <begin position="137"/>
        <end position="157"/>
    </location>
</feature>
<dbReference type="AlphaFoldDB" id="A0A0B2R333"/>
<dbReference type="FunFam" id="4.10.280.10:FF:000004">
    <property type="entry name" value="Basic helix-loop-helix transcription factor"/>
    <property type="match status" value="1"/>
</dbReference>
<dbReference type="SUPFAM" id="SSF47459">
    <property type="entry name" value="HLH, helix-loop-helix DNA-binding domain"/>
    <property type="match status" value="1"/>
</dbReference>
<dbReference type="PROSITE" id="PS50888">
    <property type="entry name" value="BHLH"/>
    <property type="match status" value="1"/>
</dbReference>
<accession>A0A0B2R333</accession>
<proteinExistence type="predicted"/>
<dbReference type="GO" id="GO:0010017">
    <property type="term" value="P:red or far-red light signaling pathway"/>
    <property type="evidence" value="ECO:0007669"/>
    <property type="project" value="UniProtKB-ARBA"/>
</dbReference>
<dbReference type="InterPro" id="IPR036638">
    <property type="entry name" value="HLH_DNA-bd_sf"/>
</dbReference>
<evidence type="ECO:0000259" key="6">
    <source>
        <dbReference type="PROSITE" id="PS50888"/>
    </source>
</evidence>
<keyword evidence="3" id="KW-0804">Transcription</keyword>
<dbReference type="GO" id="GO:0003700">
    <property type="term" value="F:DNA-binding transcription factor activity"/>
    <property type="evidence" value="ECO:0007669"/>
    <property type="project" value="InterPro"/>
</dbReference>
<dbReference type="Gene3D" id="4.10.280.10">
    <property type="entry name" value="Helix-loop-helix DNA-binding domain"/>
    <property type="match status" value="1"/>
</dbReference>
<keyword evidence="4" id="KW-0539">Nucleus</keyword>
<dbReference type="Proteomes" id="UP000053555">
    <property type="component" value="Unassembled WGS sequence"/>
</dbReference>
<dbReference type="Proteomes" id="UP000289340">
    <property type="component" value="Chromosome 18"/>
</dbReference>
<dbReference type="CDD" id="cd11445">
    <property type="entry name" value="bHLH_AtPIF_like"/>
    <property type="match status" value="1"/>
</dbReference>
<feature type="compositionally biased region" description="Acidic residues" evidence="5">
    <location>
        <begin position="320"/>
        <end position="329"/>
    </location>
</feature>
<reference evidence="7" key="1">
    <citation type="submission" date="2014-07" db="EMBL/GenBank/DDBJ databases">
        <title>Identification of a novel salt tolerance gene in wild soybean by whole-genome sequencing.</title>
        <authorList>
            <person name="Lam H.-M."/>
            <person name="Qi X."/>
            <person name="Li M.-W."/>
            <person name="Liu X."/>
            <person name="Xie M."/>
            <person name="Ni M."/>
            <person name="Xu X."/>
        </authorList>
    </citation>
    <scope>NUCLEOTIDE SEQUENCE [LARGE SCALE GENOMIC DNA]</scope>
    <source>
        <tissue evidence="7">Root</tissue>
    </source>
</reference>
<dbReference type="SMART" id="SM00353">
    <property type="entry name" value="HLH"/>
    <property type="match status" value="1"/>
</dbReference>
<dbReference type="Pfam" id="PF00010">
    <property type="entry name" value="HLH"/>
    <property type="match status" value="1"/>
</dbReference>
<evidence type="ECO:0000256" key="3">
    <source>
        <dbReference type="ARBA" id="ARBA00023163"/>
    </source>
</evidence>
<evidence type="ECO:0000256" key="4">
    <source>
        <dbReference type="ARBA" id="ARBA00023242"/>
    </source>
</evidence>
<feature type="region of interest" description="Disordered" evidence="5">
    <location>
        <begin position="260"/>
        <end position="352"/>
    </location>
</feature>
<dbReference type="GO" id="GO:0046983">
    <property type="term" value="F:protein dimerization activity"/>
    <property type="evidence" value="ECO:0007669"/>
    <property type="project" value="InterPro"/>
</dbReference>
<evidence type="ECO:0000256" key="2">
    <source>
        <dbReference type="ARBA" id="ARBA00023015"/>
    </source>
</evidence>
<keyword evidence="9" id="KW-1185">Reference proteome</keyword>
<evidence type="ECO:0000256" key="5">
    <source>
        <dbReference type="SAM" id="MobiDB-lite"/>
    </source>
</evidence>
<comment type="subcellular location">
    <subcellularLocation>
        <location evidence="1">Nucleus</location>
    </subcellularLocation>
</comment>
<feature type="domain" description="BHLH" evidence="6">
    <location>
        <begin position="351"/>
        <end position="400"/>
    </location>
</feature>
<name>A0A0B2R333_GLYSO</name>
<sequence length="561" mass="62218">MNNSVPDWNFGSDSCVTTTNQKKPMIGVDQELVELQWQNGQVVMHSQTHRKPFVNSITPRPLRRNFQSTLRTSEPFGNSSNLIQDDETVSWIQYPLEDPLEQEFCSNLLSELAPCEVESYKQIKPFEEGKFTKLDASSTPHVTETSQSPTMKSSSFQEFSGIPIPAPRFHVSDSPQKNNNDLGGSCKVQNFSHFSAPLNVSSASANAHFRDKITGNMSKNEIRECSLMTVGSSYCGSNHIPQDPDASRASSNGVWTTTLSAEPEAVRDHVPRTSPQNEKGKSEMLEPTTTSSSGGSGSSLGKNCSLSTRNQGQKRKGIDVEESEEQSEDTELKSALGNKSSQRAGLARRNRAAEVHNLSERRRRDRINEKMKALQQLIPHSSKTDKASMLEEAIEYLKSLQLQLQLMWMGSGMAPIMFPGIQHYMSQMGMGMATPPFPPIHNPMQLPRLPLDQSVSASQTPNQTLMSQNPILGAFNYHNQMQNPALSEQYARYMGYHLMQNASQPMNVFRYGPQGVRHSQTMITPSNSSGNMSGAANIDEAVSGKMGKPLTFFTLLWLTTK</sequence>
<reference evidence="8 9" key="2">
    <citation type="submission" date="2018-09" db="EMBL/GenBank/DDBJ databases">
        <title>A high-quality reference genome of wild soybean provides a powerful tool to mine soybean genomes.</title>
        <authorList>
            <person name="Xie M."/>
            <person name="Chung C.Y.L."/>
            <person name="Li M.-W."/>
            <person name="Wong F.-L."/>
            <person name="Chan T.-F."/>
            <person name="Lam H.-M."/>
        </authorList>
    </citation>
    <scope>NUCLEOTIDE SEQUENCE [LARGE SCALE GENOMIC DNA]</scope>
    <source>
        <strain evidence="9">cv. W05</strain>
        <tissue evidence="8">Hypocotyl of etiolated seedlings</tissue>
    </source>
</reference>
<dbReference type="PANTHER" id="PTHR46807:SF7">
    <property type="entry name" value="BHLH DOMAIN-CONTAINING PROTEIN"/>
    <property type="match status" value="1"/>
</dbReference>
<dbReference type="InterPro" id="IPR011598">
    <property type="entry name" value="bHLH_dom"/>
</dbReference>
<evidence type="ECO:0000313" key="9">
    <source>
        <dbReference type="Proteomes" id="UP000289340"/>
    </source>
</evidence>
<feature type="compositionally biased region" description="Polar residues" evidence="5">
    <location>
        <begin position="300"/>
        <end position="311"/>
    </location>
</feature>
<keyword evidence="2" id="KW-0805">Transcription regulation</keyword>
<evidence type="ECO:0000256" key="1">
    <source>
        <dbReference type="ARBA" id="ARBA00004123"/>
    </source>
</evidence>
<gene>
    <name evidence="8" type="ORF">D0Y65_048182</name>
    <name evidence="7" type="ORF">glysoja_029358</name>
</gene>
<evidence type="ECO:0000313" key="7">
    <source>
        <dbReference type="EMBL" id="KHN28531.1"/>
    </source>
</evidence>
<dbReference type="PANTHER" id="PTHR46807">
    <property type="entry name" value="TRANSCRIPTION FACTOR PIF3"/>
    <property type="match status" value="1"/>
</dbReference>
<organism evidence="7">
    <name type="scientific">Glycine soja</name>
    <name type="common">Wild soybean</name>
    <dbReference type="NCBI Taxonomy" id="3848"/>
    <lineage>
        <taxon>Eukaryota</taxon>
        <taxon>Viridiplantae</taxon>
        <taxon>Streptophyta</taxon>
        <taxon>Embryophyta</taxon>
        <taxon>Tracheophyta</taxon>
        <taxon>Spermatophyta</taxon>
        <taxon>Magnoliopsida</taxon>
        <taxon>eudicotyledons</taxon>
        <taxon>Gunneridae</taxon>
        <taxon>Pentapetalae</taxon>
        <taxon>rosids</taxon>
        <taxon>fabids</taxon>
        <taxon>Fabales</taxon>
        <taxon>Fabaceae</taxon>
        <taxon>Papilionoideae</taxon>
        <taxon>50 kb inversion clade</taxon>
        <taxon>NPAAA clade</taxon>
        <taxon>indigoferoid/millettioid clade</taxon>
        <taxon>Phaseoleae</taxon>
        <taxon>Glycine</taxon>
        <taxon>Glycine subgen. Soja</taxon>
    </lineage>
</organism>